<dbReference type="GO" id="GO:0016491">
    <property type="term" value="F:oxidoreductase activity"/>
    <property type="evidence" value="ECO:0007669"/>
    <property type="project" value="InterPro"/>
</dbReference>
<reference evidence="2 3" key="1">
    <citation type="journal article" date="2011" name="J. Bacteriol.">
        <title>Complete genome sequence of Algoriphagus sp. PR1, bacterial prey of a colony-forming choanoflagellate.</title>
        <authorList>
            <person name="Alegado R.A."/>
            <person name="Ferriera S."/>
            <person name="Nusbaum C."/>
            <person name="Young S.K."/>
            <person name="Zeng Q."/>
            <person name="Imamovic A."/>
            <person name="Fairclough S.R."/>
            <person name="King N."/>
        </authorList>
    </citation>
    <scope>NUCLEOTIDE SEQUENCE [LARGE SCALE GENOMIC DNA]</scope>
    <source>
        <strain evidence="2 3">PR1</strain>
    </source>
</reference>
<dbReference type="AlphaFoldDB" id="A3HYL5"/>
<sequence length="132" mass="15464">MLKDKLEDMEGNAFKLSDSEDQKLVVHFWATWCKPCIEELPALEKAELTLEQNNFRVLLVSEETTEEINDFLEKKKIDLESFRYKEALTNLKIYALPTTFVFNEKGEKTFSKTGRINWGSEEEIQEILNLPK</sequence>
<dbReference type="EMBL" id="AAXU02000001">
    <property type="protein sequence ID" value="EAZ80351.2"/>
    <property type="molecule type" value="Genomic_DNA"/>
</dbReference>
<dbReference type="HOGENOM" id="CLU_042529_11_0_10"/>
<dbReference type="PANTHER" id="PTHR42852:SF17">
    <property type="entry name" value="THIOREDOXIN-LIKE PROTEIN HI_1115"/>
    <property type="match status" value="1"/>
</dbReference>
<dbReference type="EMBL" id="CM001023">
    <property type="protein sequence ID" value="EAZ80351.2"/>
    <property type="molecule type" value="Genomic_DNA"/>
</dbReference>
<dbReference type="Proteomes" id="UP000003919">
    <property type="component" value="Chromosome"/>
</dbReference>
<dbReference type="CDD" id="cd02966">
    <property type="entry name" value="TlpA_like_family"/>
    <property type="match status" value="1"/>
</dbReference>
<dbReference type="PANTHER" id="PTHR42852">
    <property type="entry name" value="THIOL:DISULFIDE INTERCHANGE PROTEIN DSBE"/>
    <property type="match status" value="1"/>
</dbReference>
<dbReference type="Gene3D" id="3.40.30.10">
    <property type="entry name" value="Glutaredoxin"/>
    <property type="match status" value="1"/>
</dbReference>
<feature type="domain" description="Thioredoxin" evidence="1">
    <location>
        <begin position="1"/>
        <end position="132"/>
    </location>
</feature>
<dbReference type="PROSITE" id="PS51352">
    <property type="entry name" value="THIOREDOXIN_2"/>
    <property type="match status" value="1"/>
</dbReference>
<comment type="caution">
    <text evidence="2">The sequence shown here is derived from an EMBL/GenBank/DDBJ whole genome shotgun (WGS) entry which is preliminary data.</text>
</comment>
<dbReference type="InterPro" id="IPR000866">
    <property type="entry name" value="AhpC/TSA"/>
</dbReference>
<proteinExistence type="predicted"/>
<evidence type="ECO:0000313" key="2">
    <source>
        <dbReference type="EMBL" id="EAZ80351.2"/>
    </source>
</evidence>
<keyword evidence="3" id="KW-1185">Reference proteome</keyword>
<protein>
    <submittedName>
        <fullName evidence="2">Thiol:disulfide interchange protein YneN</fullName>
    </submittedName>
</protein>
<organism evidence="2 3">
    <name type="scientific">Algoriphagus machipongonensis</name>
    <dbReference type="NCBI Taxonomy" id="388413"/>
    <lineage>
        <taxon>Bacteria</taxon>
        <taxon>Pseudomonadati</taxon>
        <taxon>Bacteroidota</taxon>
        <taxon>Cytophagia</taxon>
        <taxon>Cytophagales</taxon>
        <taxon>Cyclobacteriaceae</taxon>
        <taxon>Algoriphagus</taxon>
    </lineage>
</organism>
<dbReference type="InterPro" id="IPR050553">
    <property type="entry name" value="Thioredoxin_ResA/DsbE_sf"/>
</dbReference>
<gene>
    <name evidence="2" type="ORF">ALPR1_05495</name>
</gene>
<dbReference type="Pfam" id="PF00578">
    <property type="entry name" value="AhpC-TSA"/>
    <property type="match status" value="1"/>
</dbReference>
<name>A3HYL5_9BACT</name>
<dbReference type="InterPro" id="IPR013766">
    <property type="entry name" value="Thioredoxin_domain"/>
</dbReference>
<evidence type="ECO:0000313" key="3">
    <source>
        <dbReference type="Proteomes" id="UP000003919"/>
    </source>
</evidence>
<dbReference type="InterPro" id="IPR036249">
    <property type="entry name" value="Thioredoxin-like_sf"/>
</dbReference>
<dbReference type="STRING" id="388413.ALPR1_05495"/>
<dbReference type="GO" id="GO:0016209">
    <property type="term" value="F:antioxidant activity"/>
    <property type="evidence" value="ECO:0007669"/>
    <property type="project" value="InterPro"/>
</dbReference>
<evidence type="ECO:0000259" key="1">
    <source>
        <dbReference type="PROSITE" id="PS51352"/>
    </source>
</evidence>
<dbReference type="eggNOG" id="COG0526">
    <property type="taxonomic scope" value="Bacteria"/>
</dbReference>
<accession>A3HYL5</accession>
<dbReference type="SUPFAM" id="SSF52833">
    <property type="entry name" value="Thioredoxin-like"/>
    <property type="match status" value="1"/>
</dbReference>